<protein>
    <submittedName>
        <fullName evidence="1">Uncharacterized protein</fullName>
    </submittedName>
</protein>
<gene>
    <name evidence="1" type="ORF">WICPIJ_009915</name>
</gene>
<reference evidence="1" key="2">
    <citation type="submission" date="2021-01" db="EMBL/GenBank/DDBJ databases">
        <authorList>
            <person name="Schikora-Tamarit M.A."/>
        </authorList>
    </citation>
    <scope>NUCLEOTIDE SEQUENCE</scope>
    <source>
        <strain evidence="1">CBS2887</strain>
    </source>
</reference>
<proteinExistence type="predicted"/>
<reference evidence="1" key="1">
    <citation type="journal article" date="2021" name="Open Biol.">
        <title>Shared evolutionary footprints suggest mitochondrial oxidative damage underlies multiple complex I losses in fungi.</title>
        <authorList>
            <person name="Schikora-Tamarit M.A."/>
            <person name="Marcet-Houben M."/>
            <person name="Nosek J."/>
            <person name="Gabaldon T."/>
        </authorList>
    </citation>
    <scope>NUCLEOTIDE SEQUENCE</scope>
    <source>
        <strain evidence="1">CBS2887</strain>
    </source>
</reference>
<dbReference type="AlphaFoldDB" id="A0A9P8PKF6"/>
<organism evidence="1 2">
    <name type="scientific">Wickerhamomyces pijperi</name>
    <name type="common">Yeast</name>
    <name type="synonym">Pichia pijperi</name>
    <dbReference type="NCBI Taxonomy" id="599730"/>
    <lineage>
        <taxon>Eukaryota</taxon>
        <taxon>Fungi</taxon>
        <taxon>Dikarya</taxon>
        <taxon>Ascomycota</taxon>
        <taxon>Saccharomycotina</taxon>
        <taxon>Saccharomycetes</taxon>
        <taxon>Phaffomycetales</taxon>
        <taxon>Wickerhamomycetaceae</taxon>
        <taxon>Wickerhamomyces</taxon>
    </lineage>
</organism>
<dbReference type="EMBL" id="JAEUBG010005713">
    <property type="protein sequence ID" value="KAH3673029.1"/>
    <property type="molecule type" value="Genomic_DNA"/>
</dbReference>
<comment type="caution">
    <text evidence="1">The sequence shown here is derived from an EMBL/GenBank/DDBJ whole genome shotgun (WGS) entry which is preliminary data.</text>
</comment>
<evidence type="ECO:0000313" key="2">
    <source>
        <dbReference type="Proteomes" id="UP000774326"/>
    </source>
</evidence>
<sequence length="150" mass="16516">MGTDTRWSCVFDVVISRIVIGSSEEESPSQEIHGFLSGGDGPSSNLSTDVVIKNFVQGRLNRKSNVDEMLVEHLLGFLGVHKCFHVSVPFDLGVEELGTFDDDQVSRQVDTPSQSRGSDKDLDLVVLEQSMTDLTVRVDQTGMMQPDTEL</sequence>
<accession>A0A9P8PKF6</accession>
<dbReference type="Proteomes" id="UP000774326">
    <property type="component" value="Unassembled WGS sequence"/>
</dbReference>
<name>A0A9P8PKF6_WICPI</name>
<keyword evidence="2" id="KW-1185">Reference proteome</keyword>
<evidence type="ECO:0000313" key="1">
    <source>
        <dbReference type="EMBL" id="KAH3673029.1"/>
    </source>
</evidence>